<keyword evidence="1" id="KW-0472">Membrane</keyword>
<gene>
    <name evidence="2" type="ORF">ACRB68_18980</name>
</gene>
<keyword evidence="1" id="KW-0812">Transmembrane</keyword>
<name>A0A7K0BSJ5_9ACTN</name>
<reference evidence="2 3" key="1">
    <citation type="submission" date="2019-10" db="EMBL/GenBank/DDBJ databases">
        <title>Actinomadura rubteroloni sp. nov. and Actinomadura macrotermitis sp. nov., isolated from the gut of fungus growing-termite Macrotermes natalensis.</title>
        <authorList>
            <person name="Benndorf R."/>
            <person name="Martin K."/>
            <person name="Kuefner M."/>
            <person name="De Beer W."/>
            <person name="Kaster A.-K."/>
            <person name="Vollmers J."/>
            <person name="Poulsen M."/>
            <person name="Beemelmanns C."/>
        </authorList>
    </citation>
    <scope>NUCLEOTIDE SEQUENCE [LARGE SCALE GENOMIC DNA]</scope>
    <source>
        <strain evidence="2 3">RB68</strain>
    </source>
</reference>
<dbReference type="Proteomes" id="UP000487268">
    <property type="component" value="Unassembled WGS sequence"/>
</dbReference>
<keyword evidence="3" id="KW-1185">Reference proteome</keyword>
<evidence type="ECO:0008006" key="4">
    <source>
        <dbReference type="Google" id="ProtNLM"/>
    </source>
</evidence>
<evidence type="ECO:0000313" key="2">
    <source>
        <dbReference type="EMBL" id="MQY03852.1"/>
    </source>
</evidence>
<keyword evidence="1" id="KW-1133">Transmembrane helix</keyword>
<proteinExistence type="predicted"/>
<comment type="caution">
    <text evidence="2">The sequence shown here is derived from an EMBL/GenBank/DDBJ whole genome shotgun (WGS) entry which is preliminary data.</text>
</comment>
<evidence type="ECO:0000313" key="3">
    <source>
        <dbReference type="Proteomes" id="UP000487268"/>
    </source>
</evidence>
<protein>
    <recommendedName>
        <fullName evidence="4">Flp family type IVb pilin</fullName>
    </recommendedName>
</protein>
<organism evidence="2 3">
    <name type="scientific">Actinomadura macrotermitis</name>
    <dbReference type="NCBI Taxonomy" id="2585200"/>
    <lineage>
        <taxon>Bacteria</taxon>
        <taxon>Bacillati</taxon>
        <taxon>Actinomycetota</taxon>
        <taxon>Actinomycetes</taxon>
        <taxon>Streptosporangiales</taxon>
        <taxon>Thermomonosporaceae</taxon>
        <taxon>Actinomadura</taxon>
    </lineage>
</organism>
<sequence length="77" mass="8157">MKPISTSTAWLSARMVTMMPTKDRDDRGEGPVSYIAVVLLIAVIALALATSDVGTTIKNYISSAVKQVWDNGTKSGG</sequence>
<feature type="transmembrane region" description="Helical" evidence="1">
    <location>
        <begin position="32"/>
        <end position="49"/>
    </location>
</feature>
<dbReference type="AlphaFoldDB" id="A0A7K0BSJ5"/>
<evidence type="ECO:0000256" key="1">
    <source>
        <dbReference type="SAM" id="Phobius"/>
    </source>
</evidence>
<accession>A0A7K0BSJ5</accession>
<dbReference type="EMBL" id="WEGH01000001">
    <property type="protein sequence ID" value="MQY03852.1"/>
    <property type="molecule type" value="Genomic_DNA"/>
</dbReference>